<evidence type="ECO:0000313" key="2">
    <source>
        <dbReference type="EMBL" id="AXA36287.1"/>
    </source>
</evidence>
<proteinExistence type="predicted"/>
<reference evidence="2 3" key="1">
    <citation type="submission" date="2018-05" db="EMBL/GenBank/DDBJ databases">
        <title>A metagenomic window into the 2 km-deep terrestrial subsurface aquifer revealed taxonomically and functionally diverse microbial community comprising novel uncultured bacterial lineages.</title>
        <authorList>
            <person name="Kadnikov V.V."/>
            <person name="Mardanov A.V."/>
            <person name="Beletsky A.V."/>
            <person name="Banks D."/>
            <person name="Pimenov N.V."/>
            <person name="Frank Y.A."/>
            <person name="Karnachuk O.V."/>
            <person name="Ravin N.V."/>
        </authorList>
    </citation>
    <scope>NUCLEOTIDE SEQUENCE [LARGE SCALE GENOMIC DNA]</scope>
    <source>
        <strain evidence="2">BY</strain>
    </source>
</reference>
<accession>A0A2Z4Y504</accession>
<dbReference type="KEGG" id="schv:BRCON_1510"/>
<sequence length="509" mass="57675">MTALLALVPISAVYGVNGPRQDPEGPVWYLRKWIQQDGLYFIALVQEAIERLAYPDENPFAAGLRNYYPSLLHCGFAGLVLTSGKNAPTALWQLWPWVYVGHILLLVHTLARSMRLLRKWTGLAASVAVCVFIALRLDYFVYPHTQGMVFGLLFFVLWLMNQGLWLRRWVARGTVALFTLLIAWMHTVSTTAIWAALVGFGAEKLRKKQWRQAFGFLGFAAIVGILALAIGKAPYRSEAGWTFDLRSYQFFMGYVLPHLPLYFVGLGVLAVGQAPWRWRIASVVLCLLGVVYTVAGFNRPEVFARFYAIFNAQRFPYLSFLFFVPVLSRNIRVIKFGLPALVAAAILNPNPYTLQCESLVFGKALVLPPEQLEAFEYIRQHTPPRARFITNLEHWGLTAFTGRPQFVHGLVMAFGFNSLPEPQIQKLLQVNEAFFTTYDAKARAALLEKVGIRYVLVRGTWESDGELAKWIVQFLPSGQSRIVQRWGGLVLIEWLGNLSAERKYLDSFE</sequence>
<feature type="transmembrane region" description="Helical" evidence="1">
    <location>
        <begin position="178"/>
        <end position="201"/>
    </location>
</feature>
<feature type="transmembrane region" description="Helical" evidence="1">
    <location>
        <begin position="213"/>
        <end position="230"/>
    </location>
</feature>
<protein>
    <submittedName>
        <fullName evidence="2">Uncharacterized protein</fullName>
    </submittedName>
</protein>
<feature type="transmembrane region" description="Helical" evidence="1">
    <location>
        <begin position="123"/>
        <end position="142"/>
    </location>
</feature>
<feature type="transmembrane region" description="Helical" evidence="1">
    <location>
        <begin position="251"/>
        <end position="272"/>
    </location>
</feature>
<dbReference type="EMBL" id="CP030759">
    <property type="protein sequence ID" value="AXA36287.1"/>
    <property type="molecule type" value="Genomic_DNA"/>
</dbReference>
<evidence type="ECO:0000313" key="3">
    <source>
        <dbReference type="Proteomes" id="UP000262583"/>
    </source>
</evidence>
<name>A0A2Z4Y504_SUMC1</name>
<evidence type="ECO:0000256" key="1">
    <source>
        <dbReference type="SAM" id="Phobius"/>
    </source>
</evidence>
<keyword evidence="1" id="KW-0472">Membrane</keyword>
<gene>
    <name evidence="2" type="ORF">BRCON_1510</name>
</gene>
<dbReference type="Proteomes" id="UP000262583">
    <property type="component" value="Chromosome"/>
</dbReference>
<feature type="transmembrane region" description="Helical" evidence="1">
    <location>
        <begin position="148"/>
        <end position="166"/>
    </location>
</feature>
<keyword evidence="1" id="KW-0812">Transmembrane</keyword>
<keyword evidence="1" id="KW-1133">Transmembrane helix</keyword>
<dbReference type="AlphaFoldDB" id="A0A2Z4Y504"/>
<organism evidence="2 3">
    <name type="scientific">Sumerlaea chitinivorans</name>
    <dbReference type="NCBI Taxonomy" id="2250252"/>
    <lineage>
        <taxon>Bacteria</taxon>
        <taxon>Candidatus Sumerlaeota</taxon>
        <taxon>Candidatus Sumerlaeia</taxon>
        <taxon>Candidatus Sumerlaeales</taxon>
        <taxon>Candidatus Sumerlaeaceae</taxon>
        <taxon>Candidatus Sumerlaea</taxon>
    </lineage>
</organism>
<feature type="transmembrane region" description="Helical" evidence="1">
    <location>
        <begin position="278"/>
        <end position="297"/>
    </location>
</feature>